<dbReference type="PANTHER" id="PTHR43877:SF2">
    <property type="entry name" value="AMINOALKYLPHOSPHONATE N-ACETYLTRANSFERASE-RELATED"/>
    <property type="match status" value="1"/>
</dbReference>
<evidence type="ECO:0000313" key="5">
    <source>
        <dbReference type="Proteomes" id="UP000196342"/>
    </source>
</evidence>
<sequence>MHGPGRIGAQCMFRACEPFWERRSRRGTECRSLKRKYMRAISYRIAHPDDVAACVAIRGQTRENAISEARLNELGITRESWAQSVRAGELAGVVAEAGGRIVGYCFGGAASGEIAVLALLPAFEGAGLGKTLLARVMDILRGAGHQRLFLGCSSDPTVRSYGFYRHLGWQSTGEVDAYGDEVLEYLFSSEPA</sequence>
<keyword evidence="5" id="KW-1185">Reference proteome</keyword>
<dbReference type="CDD" id="cd04301">
    <property type="entry name" value="NAT_SF"/>
    <property type="match status" value="1"/>
</dbReference>
<dbReference type="OMA" id="SRSHGFY"/>
<reference evidence="4 5" key="1">
    <citation type="submission" date="2017-05" db="EMBL/GenBank/DDBJ databases">
        <title>Chromobacterium violaceum GHPS1 isolated from Hydrocarbon polluted soil in French Guiana display an awesome secondary metabolite arsenal and a battery of drug and heavy-metal-resistance and detoxification of xenobiotics proteins.</title>
        <authorList>
            <person name="Belbahri L."/>
        </authorList>
    </citation>
    <scope>NUCLEOTIDE SEQUENCE [LARGE SCALE GENOMIC DNA]</scope>
    <source>
        <strain evidence="4 5">GHPS1</strain>
    </source>
</reference>
<evidence type="ECO:0000256" key="1">
    <source>
        <dbReference type="ARBA" id="ARBA00022679"/>
    </source>
</evidence>
<dbReference type="Pfam" id="PF00583">
    <property type="entry name" value="Acetyltransf_1"/>
    <property type="match status" value="1"/>
</dbReference>
<evidence type="ECO:0000259" key="3">
    <source>
        <dbReference type="PROSITE" id="PS51186"/>
    </source>
</evidence>
<dbReference type="AlphaFoldDB" id="A0A202B727"/>
<dbReference type="GO" id="GO:0016747">
    <property type="term" value="F:acyltransferase activity, transferring groups other than amino-acyl groups"/>
    <property type="evidence" value="ECO:0007669"/>
    <property type="project" value="InterPro"/>
</dbReference>
<comment type="caution">
    <text evidence="4">The sequence shown here is derived from an EMBL/GenBank/DDBJ whole genome shotgun (WGS) entry which is preliminary data.</text>
</comment>
<dbReference type="Proteomes" id="UP000196342">
    <property type="component" value="Unassembled WGS sequence"/>
</dbReference>
<evidence type="ECO:0000313" key="4">
    <source>
        <dbReference type="EMBL" id="OVE47386.1"/>
    </source>
</evidence>
<accession>A0A202B727</accession>
<dbReference type="SUPFAM" id="SSF55729">
    <property type="entry name" value="Acyl-CoA N-acyltransferases (Nat)"/>
    <property type="match status" value="1"/>
</dbReference>
<proteinExistence type="predicted"/>
<dbReference type="InterPro" id="IPR016181">
    <property type="entry name" value="Acyl_CoA_acyltransferase"/>
</dbReference>
<keyword evidence="2" id="KW-0012">Acyltransferase</keyword>
<dbReference type="InterPro" id="IPR050832">
    <property type="entry name" value="Bact_Acetyltransf"/>
</dbReference>
<dbReference type="EMBL" id="NHOO01000011">
    <property type="protein sequence ID" value="OVE47386.1"/>
    <property type="molecule type" value="Genomic_DNA"/>
</dbReference>
<name>A0A202B727_CHRVL</name>
<dbReference type="PROSITE" id="PS51186">
    <property type="entry name" value="GNAT"/>
    <property type="match status" value="1"/>
</dbReference>
<feature type="domain" description="N-acetyltransferase" evidence="3">
    <location>
        <begin position="41"/>
        <end position="189"/>
    </location>
</feature>
<dbReference type="InterPro" id="IPR000182">
    <property type="entry name" value="GNAT_dom"/>
</dbReference>
<dbReference type="Gene3D" id="3.40.630.30">
    <property type="match status" value="1"/>
</dbReference>
<dbReference type="PANTHER" id="PTHR43877">
    <property type="entry name" value="AMINOALKYLPHOSPHONATE N-ACETYLTRANSFERASE-RELATED-RELATED"/>
    <property type="match status" value="1"/>
</dbReference>
<protein>
    <submittedName>
        <fullName evidence="4">N-acetyltransferase</fullName>
    </submittedName>
</protein>
<organism evidence="4 5">
    <name type="scientific">Chromobacterium violaceum</name>
    <dbReference type="NCBI Taxonomy" id="536"/>
    <lineage>
        <taxon>Bacteria</taxon>
        <taxon>Pseudomonadati</taxon>
        <taxon>Pseudomonadota</taxon>
        <taxon>Betaproteobacteria</taxon>
        <taxon>Neisseriales</taxon>
        <taxon>Chromobacteriaceae</taxon>
        <taxon>Chromobacterium</taxon>
    </lineage>
</organism>
<evidence type="ECO:0000256" key="2">
    <source>
        <dbReference type="ARBA" id="ARBA00023315"/>
    </source>
</evidence>
<gene>
    <name evidence="4" type="ORF">CBW21_13945</name>
</gene>
<keyword evidence="1 4" id="KW-0808">Transferase</keyword>